<keyword evidence="2" id="KW-1185">Reference proteome</keyword>
<comment type="caution">
    <text evidence="1">The sequence shown here is derived from an EMBL/GenBank/DDBJ whole genome shotgun (WGS) entry which is preliminary data.</text>
</comment>
<name>A0A9W9ITZ6_9EURO</name>
<organism evidence="1 2">
    <name type="scientific">Penicillium capsulatum</name>
    <dbReference type="NCBI Taxonomy" id="69766"/>
    <lineage>
        <taxon>Eukaryota</taxon>
        <taxon>Fungi</taxon>
        <taxon>Dikarya</taxon>
        <taxon>Ascomycota</taxon>
        <taxon>Pezizomycotina</taxon>
        <taxon>Eurotiomycetes</taxon>
        <taxon>Eurotiomycetidae</taxon>
        <taxon>Eurotiales</taxon>
        <taxon>Aspergillaceae</taxon>
        <taxon>Penicillium</taxon>
    </lineage>
</organism>
<protein>
    <submittedName>
        <fullName evidence="1">Uncharacterized protein</fullName>
    </submittedName>
</protein>
<reference evidence="1" key="2">
    <citation type="journal article" date="2023" name="IMA Fungus">
        <title>Comparative genomic study of the Penicillium genus elucidates a diverse pangenome and 15 lateral gene transfer events.</title>
        <authorList>
            <person name="Petersen C."/>
            <person name="Sorensen T."/>
            <person name="Nielsen M.R."/>
            <person name="Sondergaard T.E."/>
            <person name="Sorensen J.L."/>
            <person name="Fitzpatrick D.A."/>
            <person name="Frisvad J.C."/>
            <person name="Nielsen K.L."/>
        </authorList>
    </citation>
    <scope>NUCLEOTIDE SEQUENCE</scope>
    <source>
        <strain evidence="1">IBT 21917</strain>
    </source>
</reference>
<gene>
    <name evidence="1" type="ORF">N7492_000676</name>
</gene>
<dbReference type="AlphaFoldDB" id="A0A9W9ITZ6"/>
<dbReference type="EMBL" id="JAPQKO010000001">
    <property type="protein sequence ID" value="KAJ5183060.1"/>
    <property type="molecule type" value="Genomic_DNA"/>
</dbReference>
<dbReference type="Proteomes" id="UP001146351">
    <property type="component" value="Unassembled WGS sequence"/>
</dbReference>
<accession>A0A9W9ITZ6</accession>
<proteinExistence type="predicted"/>
<evidence type="ECO:0000313" key="2">
    <source>
        <dbReference type="Proteomes" id="UP001146351"/>
    </source>
</evidence>
<evidence type="ECO:0000313" key="1">
    <source>
        <dbReference type="EMBL" id="KAJ5183060.1"/>
    </source>
</evidence>
<sequence length="142" mass="15655">MSSPIGSPAASPSKAVVPAQQAATGQTIVNLDYAKQKVAALPIEEHYGAQKDVADRLLRVAKSWTINIEPGLRMDGTKWFSNLRLVSPLFICLRDSDFRVQSDLGGFRPPGQEFEWEAPVSRERSLAYHWDLAVSCVTAELI</sequence>
<reference evidence="1" key="1">
    <citation type="submission" date="2022-11" db="EMBL/GenBank/DDBJ databases">
        <authorList>
            <person name="Petersen C."/>
        </authorList>
    </citation>
    <scope>NUCLEOTIDE SEQUENCE</scope>
    <source>
        <strain evidence="1">IBT 21917</strain>
    </source>
</reference>